<accession>A0ABS5SG73</accession>
<evidence type="ECO:0000259" key="2">
    <source>
        <dbReference type="Pfam" id="PF03599"/>
    </source>
</evidence>
<feature type="transmembrane region" description="Helical" evidence="1">
    <location>
        <begin position="303"/>
        <end position="324"/>
    </location>
</feature>
<feature type="transmembrane region" description="Helical" evidence="1">
    <location>
        <begin position="240"/>
        <end position="258"/>
    </location>
</feature>
<feature type="transmembrane region" description="Helical" evidence="1">
    <location>
        <begin position="183"/>
        <end position="201"/>
    </location>
</feature>
<evidence type="ECO:0000256" key="1">
    <source>
        <dbReference type="SAM" id="Phobius"/>
    </source>
</evidence>
<evidence type="ECO:0000313" key="3">
    <source>
        <dbReference type="EMBL" id="MBT0654368.1"/>
    </source>
</evidence>
<protein>
    <submittedName>
        <fullName evidence="3">Acetyl-CoA synthase subunit gamma</fullName>
    </submittedName>
</protein>
<dbReference type="EMBL" id="JAHCVK010000010">
    <property type="protein sequence ID" value="MBT0654368.1"/>
    <property type="molecule type" value="Genomic_DNA"/>
</dbReference>
<name>A0ABS5SG73_9BACT</name>
<dbReference type="Proteomes" id="UP000756860">
    <property type="component" value="Unassembled WGS sequence"/>
</dbReference>
<dbReference type="NCBIfam" id="NF040863">
    <property type="entry name" value="HgcA_corrinoid"/>
    <property type="match status" value="1"/>
</dbReference>
<proteinExistence type="predicted"/>
<feature type="transmembrane region" description="Helical" evidence="1">
    <location>
        <begin position="207"/>
        <end position="228"/>
    </location>
</feature>
<keyword evidence="1" id="KW-1133">Transmembrane helix</keyword>
<dbReference type="InterPro" id="IPR016041">
    <property type="entry name" value="Ac-CoA_synth_d_su_TIM-brl"/>
</dbReference>
<sequence>MPVISSTLRFRDRAGAWKARWGIGRMSYLVPPGLYAIGTPGPADPVAVTANYKMSYDLVRQAMAGRDIWLLVLETYGINVWCAAGKGTFGTGELVRRLEASGLARVVTHRTILLPLLGAPGVKAQEVRQRTGFTARFTTIRIEDLPLYLDNGQKATPAMGELTFTAGERLVLVPVELVSALKVSLPILAVLYLLAGMAYGFTAPAAFFPLVVWLGGVIAGAVVTPVLLPWLPTPSFAVKGALAGLLLALLFAGLSATGRRLESAALFLVLPAVSAFFSLNFTGSTPFTSRSGVKKEMRISLPLMAVAVLAGVAAWVAGMLAPLYH</sequence>
<evidence type="ECO:0000313" key="4">
    <source>
        <dbReference type="Proteomes" id="UP000756860"/>
    </source>
</evidence>
<dbReference type="Gene3D" id="3.40.50.11600">
    <property type="match status" value="1"/>
</dbReference>
<gene>
    <name evidence="3" type="ORF">KI810_15010</name>
</gene>
<organism evidence="3 4">
    <name type="scientific">Geomobilimonas luticola</name>
    <dbReference type="NCBI Taxonomy" id="1114878"/>
    <lineage>
        <taxon>Bacteria</taxon>
        <taxon>Pseudomonadati</taxon>
        <taxon>Thermodesulfobacteriota</taxon>
        <taxon>Desulfuromonadia</taxon>
        <taxon>Geobacterales</taxon>
        <taxon>Geobacteraceae</taxon>
        <taxon>Geomobilimonas</taxon>
    </lineage>
</organism>
<reference evidence="3 4" key="1">
    <citation type="submission" date="2021-05" db="EMBL/GenBank/DDBJ databases">
        <title>The draft genome of Geobacter luticola JCM 17780.</title>
        <authorList>
            <person name="Xu Z."/>
            <person name="Masuda Y."/>
            <person name="Itoh H."/>
            <person name="Senoo K."/>
        </authorList>
    </citation>
    <scope>NUCLEOTIDE SEQUENCE [LARGE SCALE GENOMIC DNA]</scope>
    <source>
        <strain evidence="3 4">JCM 17780</strain>
    </source>
</reference>
<keyword evidence="1" id="KW-0812">Transmembrane</keyword>
<feature type="domain" description="CO dehydrogenase/acetyl-CoA synthase delta subunit TIM barrel" evidence="2">
    <location>
        <begin position="30"/>
        <end position="120"/>
    </location>
</feature>
<feature type="transmembrane region" description="Helical" evidence="1">
    <location>
        <begin position="264"/>
        <end position="282"/>
    </location>
</feature>
<dbReference type="Pfam" id="PF03599">
    <property type="entry name" value="CdhD"/>
    <property type="match status" value="1"/>
</dbReference>
<comment type="caution">
    <text evidence="3">The sequence shown here is derived from an EMBL/GenBank/DDBJ whole genome shotgun (WGS) entry which is preliminary data.</text>
</comment>
<keyword evidence="4" id="KW-1185">Reference proteome</keyword>
<keyword evidence="1" id="KW-0472">Membrane</keyword>